<accession>A0A9P4MCZ0</accession>
<organism evidence="7 8">
    <name type="scientific">Rhizodiscina lignyota</name>
    <dbReference type="NCBI Taxonomy" id="1504668"/>
    <lineage>
        <taxon>Eukaryota</taxon>
        <taxon>Fungi</taxon>
        <taxon>Dikarya</taxon>
        <taxon>Ascomycota</taxon>
        <taxon>Pezizomycotina</taxon>
        <taxon>Dothideomycetes</taxon>
        <taxon>Pleosporomycetidae</taxon>
        <taxon>Aulographales</taxon>
        <taxon>Rhizodiscinaceae</taxon>
        <taxon>Rhizodiscina</taxon>
    </lineage>
</organism>
<dbReference type="InterPro" id="IPR013328">
    <property type="entry name" value="6PGD_dom2"/>
</dbReference>
<reference evidence="7" key="1">
    <citation type="journal article" date="2020" name="Stud. Mycol.">
        <title>101 Dothideomycetes genomes: a test case for predicting lifestyles and emergence of pathogens.</title>
        <authorList>
            <person name="Haridas S."/>
            <person name="Albert R."/>
            <person name="Binder M."/>
            <person name="Bloem J."/>
            <person name="Labutti K."/>
            <person name="Salamov A."/>
            <person name="Andreopoulos B."/>
            <person name="Baker S."/>
            <person name="Barry K."/>
            <person name="Bills G."/>
            <person name="Bluhm B."/>
            <person name="Cannon C."/>
            <person name="Castanera R."/>
            <person name="Culley D."/>
            <person name="Daum C."/>
            <person name="Ezra D."/>
            <person name="Gonzalez J."/>
            <person name="Henrissat B."/>
            <person name="Kuo A."/>
            <person name="Liang C."/>
            <person name="Lipzen A."/>
            <person name="Lutzoni F."/>
            <person name="Magnuson J."/>
            <person name="Mondo S."/>
            <person name="Nolan M."/>
            <person name="Ohm R."/>
            <person name="Pangilinan J."/>
            <person name="Park H.-J."/>
            <person name="Ramirez L."/>
            <person name="Alfaro M."/>
            <person name="Sun H."/>
            <person name="Tritt A."/>
            <person name="Yoshinaga Y."/>
            <person name="Zwiers L.-H."/>
            <person name="Turgeon B."/>
            <person name="Goodwin S."/>
            <person name="Spatafora J."/>
            <person name="Crous P."/>
            <person name="Grigoriev I."/>
        </authorList>
    </citation>
    <scope>NUCLEOTIDE SEQUENCE</scope>
    <source>
        <strain evidence="7">CBS 133067</strain>
    </source>
</reference>
<comment type="caution">
    <text evidence="7">The sequence shown here is derived from an EMBL/GenBank/DDBJ whole genome shotgun (WGS) entry which is preliminary data.</text>
</comment>
<dbReference type="Proteomes" id="UP000799772">
    <property type="component" value="Unassembled WGS sequence"/>
</dbReference>
<comment type="function">
    <text evidence="4">Catalyzes the NADPH-dependent reduction of ketopantoate into pantoic acid.</text>
</comment>
<dbReference type="FunFam" id="1.10.1040.10:FF:000017">
    <property type="entry name" value="2-dehydropantoate 2-reductase"/>
    <property type="match status" value="1"/>
</dbReference>
<name>A0A9P4MCZ0_9PEZI</name>
<proteinExistence type="inferred from homology"/>
<feature type="domain" description="Ketopantoate reductase C-terminal" evidence="6">
    <location>
        <begin position="183"/>
        <end position="309"/>
    </location>
</feature>
<dbReference type="PANTHER" id="PTHR21708">
    <property type="entry name" value="PROBABLE 2-DEHYDROPANTOATE 2-REDUCTASE"/>
    <property type="match status" value="1"/>
</dbReference>
<feature type="domain" description="Ketopantoate reductase N-terminal" evidence="5">
    <location>
        <begin position="6"/>
        <end position="153"/>
    </location>
</feature>
<evidence type="ECO:0000259" key="5">
    <source>
        <dbReference type="Pfam" id="PF02558"/>
    </source>
</evidence>
<dbReference type="GO" id="GO:0008677">
    <property type="term" value="F:2-dehydropantoate 2-reductase activity"/>
    <property type="evidence" value="ECO:0007669"/>
    <property type="project" value="UniProtKB-EC"/>
</dbReference>
<dbReference type="InterPro" id="IPR013332">
    <property type="entry name" value="KPR_N"/>
</dbReference>
<dbReference type="InterPro" id="IPR008927">
    <property type="entry name" value="6-PGluconate_DH-like_C_sf"/>
</dbReference>
<dbReference type="InterPro" id="IPR013752">
    <property type="entry name" value="KPA_reductase"/>
</dbReference>
<dbReference type="Pfam" id="PF08546">
    <property type="entry name" value="ApbA_C"/>
    <property type="match status" value="1"/>
</dbReference>
<dbReference type="SUPFAM" id="SSF48179">
    <property type="entry name" value="6-phosphogluconate dehydrogenase C-terminal domain-like"/>
    <property type="match status" value="1"/>
</dbReference>
<dbReference type="Pfam" id="PF02558">
    <property type="entry name" value="ApbA"/>
    <property type="match status" value="1"/>
</dbReference>
<evidence type="ECO:0000256" key="2">
    <source>
        <dbReference type="ARBA" id="ARBA00022857"/>
    </source>
</evidence>
<dbReference type="EMBL" id="ML978124">
    <property type="protein sequence ID" value="KAF2101139.1"/>
    <property type="molecule type" value="Genomic_DNA"/>
</dbReference>
<comment type="catalytic activity">
    <reaction evidence="4">
        <text>(R)-pantoate + NADP(+) = 2-dehydropantoate + NADPH + H(+)</text>
        <dbReference type="Rhea" id="RHEA:16233"/>
        <dbReference type="ChEBI" id="CHEBI:11561"/>
        <dbReference type="ChEBI" id="CHEBI:15378"/>
        <dbReference type="ChEBI" id="CHEBI:15980"/>
        <dbReference type="ChEBI" id="CHEBI:57783"/>
        <dbReference type="ChEBI" id="CHEBI:58349"/>
        <dbReference type="EC" id="1.1.1.169"/>
    </reaction>
</comment>
<evidence type="ECO:0000256" key="3">
    <source>
        <dbReference type="ARBA" id="ARBA00023002"/>
    </source>
</evidence>
<dbReference type="GO" id="GO:0005737">
    <property type="term" value="C:cytoplasm"/>
    <property type="evidence" value="ECO:0007669"/>
    <property type="project" value="TreeGrafter"/>
</dbReference>
<evidence type="ECO:0000256" key="1">
    <source>
        <dbReference type="ARBA" id="ARBA00007870"/>
    </source>
</evidence>
<dbReference type="InterPro" id="IPR036291">
    <property type="entry name" value="NAD(P)-bd_dom_sf"/>
</dbReference>
<gene>
    <name evidence="7" type="ORF">NA57DRAFT_36481</name>
</gene>
<evidence type="ECO:0000313" key="8">
    <source>
        <dbReference type="Proteomes" id="UP000799772"/>
    </source>
</evidence>
<dbReference type="InterPro" id="IPR003710">
    <property type="entry name" value="ApbA"/>
</dbReference>
<dbReference type="NCBIfam" id="TIGR00745">
    <property type="entry name" value="apbA_panE"/>
    <property type="match status" value="1"/>
</dbReference>
<protein>
    <recommendedName>
        <fullName evidence="4">2-dehydropantoate 2-reductase</fullName>
        <ecNumber evidence="4">1.1.1.169</ecNumber>
    </recommendedName>
    <alternativeName>
        <fullName evidence="4">Ketopantoate reductase</fullName>
    </alternativeName>
</protein>
<comment type="similarity">
    <text evidence="1 4">Belongs to the ketopantoate reductase family.</text>
</comment>
<dbReference type="GO" id="GO:0015940">
    <property type="term" value="P:pantothenate biosynthetic process"/>
    <property type="evidence" value="ECO:0007669"/>
    <property type="project" value="InterPro"/>
</dbReference>
<evidence type="ECO:0000256" key="4">
    <source>
        <dbReference type="RuleBase" id="RU362068"/>
    </source>
</evidence>
<dbReference type="PANTHER" id="PTHR21708:SF30">
    <property type="entry name" value="2-DEHYDROPANTOATE 2-REDUCTASE-RELATED"/>
    <property type="match status" value="1"/>
</dbReference>
<keyword evidence="3 4" id="KW-0560">Oxidoreductase</keyword>
<sequence length="328" mass="35634">MVNTFIFGAGGVGCVYGWILSKAGARVTAACRTNYEAVKRNGIRIRSTKWGKQQYNPITVRTAAEARSHGPFDYILVCSKAFPGTAGLIKDAVSENTAIVLAQNGIGIEDEYAKLYPDNTIVSGIVYLPVTQVEPGVAVHTTFLEQFEIGTFPANASASAKAQCQRLSDLWKAAGAKAPVFDDVQVARWNKLALNATLNPITALTLCDDANFIRSSPGALDMAKDVMREVGRIASAAGYPIITEKVIEEHMQRHVDRLVTGGKEPSMLTDIRHNRPIEVEAILGNAVRIAQGLKVETPYLRLLYMLAKGRNYAVAQVDGWKPIATVEE</sequence>
<keyword evidence="2 4" id="KW-0521">NADP</keyword>
<evidence type="ECO:0000259" key="6">
    <source>
        <dbReference type="Pfam" id="PF08546"/>
    </source>
</evidence>
<dbReference type="Gene3D" id="3.40.50.720">
    <property type="entry name" value="NAD(P)-binding Rossmann-like Domain"/>
    <property type="match status" value="1"/>
</dbReference>
<dbReference type="OrthoDB" id="3609at2759"/>
<dbReference type="AlphaFoldDB" id="A0A9P4MCZ0"/>
<dbReference type="EC" id="1.1.1.169" evidence="4"/>
<keyword evidence="8" id="KW-1185">Reference proteome</keyword>
<dbReference type="InterPro" id="IPR051402">
    <property type="entry name" value="KPR-Related"/>
</dbReference>
<dbReference type="SUPFAM" id="SSF51735">
    <property type="entry name" value="NAD(P)-binding Rossmann-fold domains"/>
    <property type="match status" value="1"/>
</dbReference>
<dbReference type="Gene3D" id="1.10.1040.10">
    <property type="entry name" value="N-(1-d-carboxylethyl)-l-norvaline Dehydrogenase, domain 2"/>
    <property type="match status" value="1"/>
</dbReference>
<evidence type="ECO:0000313" key="7">
    <source>
        <dbReference type="EMBL" id="KAF2101139.1"/>
    </source>
</evidence>